<dbReference type="RefSeq" id="WP_084373773.1">
    <property type="nucleotide sequence ID" value="NZ_FWYF01000003.1"/>
</dbReference>
<dbReference type="AlphaFoldDB" id="A0A1W2GJT3"/>
<dbReference type="InterPro" id="IPR025345">
    <property type="entry name" value="DUF4249"/>
</dbReference>
<accession>A0A1W2GJT3</accession>
<evidence type="ECO:0000313" key="1">
    <source>
        <dbReference type="EMBL" id="SMD36910.1"/>
    </source>
</evidence>
<dbReference type="Pfam" id="PF14054">
    <property type="entry name" value="DUF4249"/>
    <property type="match status" value="1"/>
</dbReference>
<dbReference type="OrthoDB" id="922982at2"/>
<sequence>MRYLTGIISIVSCFLISCVDEIDIPLSSEAILTIEGSITDETKNHKIQLSHSYSFNDNPTFAPIDPLVFGAQVEISDNEGNVTALFEGKNGAYYTPAAFAGEIGKIYTLRVTLKTGEVYFSKPERILPVGATIEEVCFENTVKQVSTAESTTEEKEVQFTAKFNDNGETNDYYRWGYTGVYEVEAPLADTSPPCDAETQAQPAGKCGPCNIPTKRCWASEFDNEFLKVESDELFNGKTVDNYVIYSTSANRQFNFYYAAHIEMYSLTKAAFDYYDALSTQLTNNGTVFETPNFQIRGNVYSEEDPEQLVLGYFSASAKTTTMLLVDGNEIPDVEFQSGPINCSPNASGCIPATCIDCRSWPAINVKPSYWP</sequence>
<dbReference type="Proteomes" id="UP000192472">
    <property type="component" value="Unassembled WGS sequence"/>
</dbReference>
<evidence type="ECO:0000313" key="2">
    <source>
        <dbReference type="Proteomes" id="UP000192472"/>
    </source>
</evidence>
<dbReference type="STRING" id="692418.SAMN04488029_3138"/>
<proteinExistence type="predicted"/>
<name>A0A1W2GJT3_REIFA</name>
<evidence type="ECO:0008006" key="3">
    <source>
        <dbReference type="Google" id="ProtNLM"/>
    </source>
</evidence>
<keyword evidence="2" id="KW-1185">Reference proteome</keyword>
<reference evidence="1 2" key="1">
    <citation type="submission" date="2017-04" db="EMBL/GenBank/DDBJ databases">
        <authorList>
            <person name="Afonso C.L."/>
            <person name="Miller P.J."/>
            <person name="Scott M.A."/>
            <person name="Spackman E."/>
            <person name="Goraichik I."/>
            <person name="Dimitrov K.M."/>
            <person name="Suarez D.L."/>
            <person name="Swayne D.E."/>
        </authorList>
    </citation>
    <scope>NUCLEOTIDE SEQUENCE [LARGE SCALE GENOMIC DNA]</scope>
    <source>
        <strain evidence="1 2">DSM 26133</strain>
    </source>
</reference>
<gene>
    <name evidence="1" type="ORF">SAMN04488029_3138</name>
</gene>
<dbReference type="PROSITE" id="PS51257">
    <property type="entry name" value="PROKAR_LIPOPROTEIN"/>
    <property type="match status" value="1"/>
</dbReference>
<dbReference type="EMBL" id="FWYF01000003">
    <property type="protein sequence ID" value="SMD36910.1"/>
    <property type="molecule type" value="Genomic_DNA"/>
</dbReference>
<protein>
    <recommendedName>
        <fullName evidence="3">DUF4249 domain-containing protein</fullName>
    </recommendedName>
</protein>
<organism evidence="1 2">
    <name type="scientific">Reichenbachiella faecimaris</name>
    <dbReference type="NCBI Taxonomy" id="692418"/>
    <lineage>
        <taxon>Bacteria</taxon>
        <taxon>Pseudomonadati</taxon>
        <taxon>Bacteroidota</taxon>
        <taxon>Cytophagia</taxon>
        <taxon>Cytophagales</taxon>
        <taxon>Reichenbachiellaceae</taxon>
        <taxon>Reichenbachiella</taxon>
    </lineage>
</organism>